<keyword evidence="9" id="KW-1162">Viral penetration into host cytoplasm</keyword>
<keyword evidence="10" id="KW-1161">Viral attachment to host cell</keyword>
<keyword evidence="8" id="KW-0945">Host-virus interaction</keyword>
<reference evidence="17" key="1">
    <citation type="submission" date="2021-07" db="EMBL/GenBank/DDBJ databases">
        <title>Communication and adaptive evolution of viruses within giant pandas and their associated organisms in a local ecological environment.</title>
        <authorList>
            <person name="Zhao M."/>
            <person name="Liu S."/>
            <person name="Zhang W."/>
        </authorList>
    </citation>
    <scope>NUCLEOTIDE SEQUENCE</scope>
    <source>
        <strain evidence="17">AliP01cir02-2015</strain>
    </source>
</reference>
<dbReference type="GO" id="GO:0075509">
    <property type="term" value="P:endocytosis involved in viral entry into host cell"/>
    <property type="evidence" value="ECO:0007669"/>
    <property type="project" value="UniProtKB-KW"/>
</dbReference>
<evidence type="ECO:0000256" key="11">
    <source>
        <dbReference type="ARBA" id="ARBA00022844"/>
    </source>
</evidence>
<dbReference type="GO" id="GO:0042025">
    <property type="term" value="C:host cell nucleus"/>
    <property type="evidence" value="ECO:0007669"/>
    <property type="project" value="UniProtKB-SubCell"/>
</dbReference>
<evidence type="ECO:0000256" key="9">
    <source>
        <dbReference type="ARBA" id="ARBA00022595"/>
    </source>
</evidence>
<keyword evidence="12" id="KW-1164">Virus endocytosis by host</keyword>
<evidence type="ECO:0000256" key="13">
    <source>
        <dbReference type="ARBA" id="ARBA00023125"/>
    </source>
</evidence>
<feature type="region of interest" description="Disordered" evidence="16">
    <location>
        <begin position="1"/>
        <end position="35"/>
    </location>
</feature>
<dbReference type="GO" id="GO:0019069">
    <property type="term" value="P:viral capsid assembly"/>
    <property type="evidence" value="ECO:0007669"/>
    <property type="project" value="InterPro"/>
</dbReference>
<dbReference type="Gene3D" id="2.60.120.950">
    <property type="entry name" value="Circovirus capsid protein"/>
    <property type="match status" value="1"/>
</dbReference>
<evidence type="ECO:0000256" key="1">
    <source>
        <dbReference type="ARBA" id="ARBA00004147"/>
    </source>
</evidence>
<dbReference type="InterPro" id="IPR038652">
    <property type="entry name" value="Circovirus_capsid_sf"/>
</dbReference>
<sequence length="208" mass="24154">MARYSRRRRFRRRRSRRRVRSRRYGRRYGRRRGGANNRVYTFTRRTQPVTFSSQISAETDIAYQFTLAGCVNYQEFVNLFDQYMIAGVKVLFLARQDVTQVGSNSGNVYYTVDYDDVNPGLINDILQYQGHKIVRGDRSFSVFLKPHFAVGVYSGGSVFNAYGNRTGWIDCNSPSTPHFGLKLAWSATSAVCTYDVTTMYYLRFKNVR</sequence>
<comment type="subunit">
    <text evidence="15">Homomultimer. Assembles in the nucleus, presumably in an immature form, then migrates to the cytoplasm once assembled as mature virion. Interacts with Rep; this interaction relocates Rep into the nucleus.</text>
</comment>
<keyword evidence="6" id="KW-0167">Capsid protein</keyword>
<evidence type="ECO:0000256" key="15">
    <source>
        <dbReference type="ARBA" id="ARBA00046863"/>
    </source>
</evidence>
<keyword evidence="4" id="KW-1140">T=1 icosahedral capsid protein</keyword>
<evidence type="ECO:0000256" key="5">
    <source>
        <dbReference type="ARBA" id="ARBA00022524"/>
    </source>
</evidence>
<accession>A0A8K1M5D7</accession>
<evidence type="ECO:0000256" key="14">
    <source>
        <dbReference type="ARBA" id="ARBA00023296"/>
    </source>
</evidence>
<name>A0A8K1M5D7_9CIRC</name>
<dbReference type="GO" id="GO:0003677">
    <property type="term" value="F:DNA binding"/>
    <property type="evidence" value="ECO:0007669"/>
    <property type="project" value="UniProtKB-KW"/>
</dbReference>
<dbReference type="GO" id="GO:0019062">
    <property type="term" value="P:virion attachment to host cell"/>
    <property type="evidence" value="ECO:0007669"/>
    <property type="project" value="UniProtKB-KW"/>
</dbReference>
<dbReference type="GO" id="GO:0043657">
    <property type="term" value="C:host cell"/>
    <property type="evidence" value="ECO:0007669"/>
    <property type="project" value="GOC"/>
</dbReference>
<keyword evidence="5" id="KW-1163">Viral penetration into host nucleus</keyword>
<comment type="similarity">
    <text evidence="3">Belongs to the circoviridae capsid protein family.</text>
</comment>
<dbReference type="GO" id="GO:0075732">
    <property type="term" value="P:viral penetration into host nucleus"/>
    <property type="evidence" value="ECO:0007669"/>
    <property type="project" value="UniProtKB-KW"/>
</dbReference>
<proteinExistence type="inferred from homology"/>
<evidence type="ECO:0000313" key="17">
    <source>
        <dbReference type="EMBL" id="UBJ26218.1"/>
    </source>
</evidence>
<dbReference type="InterPro" id="IPR003383">
    <property type="entry name" value="Circovirus_capsid"/>
</dbReference>
<keyword evidence="7" id="KW-1048">Host nucleus</keyword>
<keyword evidence="13" id="KW-0238">DNA-binding</keyword>
<evidence type="ECO:0000256" key="3">
    <source>
        <dbReference type="ARBA" id="ARBA00010301"/>
    </source>
</evidence>
<comment type="subcellular location">
    <subcellularLocation>
        <location evidence="1">Host nucleus</location>
    </subcellularLocation>
    <subcellularLocation>
        <location evidence="2">Virion</location>
    </subcellularLocation>
</comment>
<evidence type="ECO:0000256" key="16">
    <source>
        <dbReference type="SAM" id="MobiDB-lite"/>
    </source>
</evidence>
<evidence type="ECO:0000256" key="4">
    <source>
        <dbReference type="ARBA" id="ARBA00022431"/>
    </source>
</evidence>
<dbReference type="Pfam" id="PF02443">
    <property type="entry name" value="Circo_capsid"/>
    <property type="match status" value="1"/>
</dbReference>
<evidence type="ECO:0000256" key="12">
    <source>
        <dbReference type="ARBA" id="ARBA00022890"/>
    </source>
</evidence>
<organism evidence="17">
    <name type="scientific">Red panda circovirus 6</name>
    <dbReference type="NCBI Taxonomy" id="2863955"/>
    <lineage>
        <taxon>Viruses</taxon>
        <taxon>Monodnaviria</taxon>
        <taxon>Shotokuvirae</taxon>
        <taxon>Cressdnaviricota</taxon>
        <taxon>Arfiviricetes</taxon>
        <taxon>Cirlivirales</taxon>
        <taxon>Circoviridae</taxon>
        <taxon>Circovirus</taxon>
    </lineage>
</organism>
<protein>
    <submittedName>
        <fullName evidence="17">Capsid protein</fullName>
    </submittedName>
</protein>
<dbReference type="EMBL" id="MZ556142">
    <property type="protein sequence ID" value="UBJ26218.1"/>
    <property type="molecule type" value="Genomic_DNA"/>
</dbReference>
<keyword evidence="11" id="KW-0946">Virion</keyword>
<evidence type="ECO:0000256" key="6">
    <source>
        <dbReference type="ARBA" id="ARBA00022561"/>
    </source>
</evidence>
<evidence type="ECO:0000256" key="2">
    <source>
        <dbReference type="ARBA" id="ARBA00004328"/>
    </source>
</evidence>
<evidence type="ECO:0000256" key="10">
    <source>
        <dbReference type="ARBA" id="ARBA00022804"/>
    </source>
</evidence>
<dbReference type="GO" id="GO:0039615">
    <property type="term" value="C:T=1 icosahedral viral capsid"/>
    <property type="evidence" value="ECO:0007669"/>
    <property type="project" value="UniProtKB-KW"/>
</dbReference>
<keyword evidence="14" id="KW-1160">Virus entry into host cell</keyword>
<evidence type="ECO:0000256" key="7">
    <source>
        <dbReference type="ARBA" id="ARBA00022562"/>
    </source>
</evidence>
<feature type="compositionally biased region" description="Basic residues" evidence="16">
    <location>
        <begin position="1"/>
        <end position="33"/>
    </location>
</feature>
<evidence type="ECO:0000256" key="8">
    <source>
        <dbReference type="ARBA" id="ARBA00022581"/>
    </source>
</evidence>